<reference evidence="3 4" key="2">
    <citation type="journal article" date="2023" name="Mol. Biol. Evol.">
        <title>Genomics of Secondarily Temperate Adaptation in the Only Non-Antarctic Icefish.</title>
        <authorList>
            <person name="Rivera-Colon A.G."/>
            <person name="Rayamajhi N."/>
            <person name="Minhas B.F."/>
            <person name="Madrigal G."/>
            <person name="Bilyk K.T."/>
            <person name="Yoon V."/>
            <person name="Hune M."/>
            <person name="Gregory S."/>
            <person name="Cheng C.H.C."/>
            <person name="Catchen J.M."/>
        </authorList>
    </citation>
    <scope>NUCLEOTIDE SEQUENCE [LARGE SCALE GENOMIC DNA]</scope>
    <source>
        <strain evidence="3">JMC-PN-2008</strain>
    </source>
</reference>
<proteinExistence type="predicted"/>
<evidence type="ECO:0000313" key="3">
    <source>
        <dbReference type="EMBL" id="KAK5861177.1"/>
    </source>
</evidence>
<gene>
    <name evidence="3" type="ORF">PBY51_022592</name>
</gene>
<evidence type="ECO:0000256" key="1">
    <source>
        <dbReference type="SAM" id="Coils"/>
    </source>
</evidence>
<reference evidence="3 4" key="1">
    <citation type="journal article" date="2023" name="Genes (Basel)">
        <title>Chromosome-Level Genome Assembly and Circadian Gene Repertoire of the Patagonia Blennie Eleginops maclovinus-The Closest Ancestral Proxy of Antarctic Cryonotothenioids.</title>
        <authorList>
            <person name="Cheng C.C."/>
            <person name="Rivera-Colon A.G."/>
            <person name="Minhas B.F."/>
            <person name="Wilson L."/>
            <person name="Rayamajhi N."/>
            <person name="Vargas-Chacoff L."/>
            <person name="Catchen J.M."/>
        </authorList>
    </citation>
    <scope>NUCLEOTIDE SEQUENCE [LARGE SCALE GENOMIC DNA]</scope>
    <source>
        <strain evidence="3">JMC-PN-2008</strain>
    </source>
</reference>
<organism evidence="3 4">
    <name type="scientific">Eleginops maclovinus</name>
    <name type="common">Patagonian blennie</name>
    <name type="synonym">Eleginus maclovinus</name>
    <dbReference type="NCBI Taxonomy" id="56733"/>
    <lineage>
        <taxon>Eukaryota</taxon>
        <taxon>Metazoa</taxon>
        <taxon>Chordata</taxon>
        <taxon>Craniata</taxon>
        <taxon>Vertebrata</taxon>
        <taxon>Euteleostomi</taxon>
        <taxon>Actinopterygii</taxon>
        <taxon>Neopterygii</taxon>
        <taxon>Teleostei</taxon>
        <taxon>Neoteleostei</taxon>
        <taxon>Acanthomorphata</taxon>
        <taxon>Eupercaria</taxon>
        <taxon>Perciformes</taxon>
        <taxon>Notothenioidei</taxon>
        <taxon>Eleginopidae</taxon>
        <taxon>Eleginops</taxon>
    </lineage>
</organism>
<comment type="caution">
    <text evidence="3">The sequence shown here is derived from an EMBL/GenBank/DDBJ whole genome shotgun (WGS) entry which is preliminary data.</text>
</comment>
<name>A0AAN8AN69_ELEMC</name>
<feature type="region of interest" description="Disordered" evidence="2">
    <location>
        <begin position="78"/>
        <end position="100"/>
    </location>
</feature>
<keyword evidence="4" id="KW-1185">Reference proteome</keyword>
<feature type="compositionally biased region" description="Basic and acidic residues" evidence="2">
    <location>
        <begin position="88"/>
        <end position="100"/>
    </location>
</feature>
<accession>A0AAN8AN69</accession>
<dbReference type="AlphaFoldDB" id="A0AAN8AN69"/>
<dbReference type="Proteomes" id="UP001346869">
    <property type="component" value="Unassembled WGS sequence"/>
</dbReference>
<evidence type="ECO:0000313" key="4">
    <source>
        <dbReference type="Proteomes" id="UP001346869"/>
    </source>
</evidence>
<feature type="coiled-coil region" evidence="1">
    <location>
        <begin position="5"/>
        <end position="32"/>
    </location>
</feature>
<evidence type="ECO:0000256" key="2">
    <source>
        <dbReference type="SAM" id="MobiDB-lite"/>
    </source>
</evidence>
<dbReference type="EMBL" id="JAUZQC010000013">
    <property type="protein sequence ID" value="KAK5861177.1"/>
    <property type="molecule type" value="Genomic_DNA"/>
</dbReference>
<sequence length="146" mass="16774">MSQSGNSTERQIRELQHAIQENNRKLVDVKQKRLRADEDLIQCHREIKKRVVLMVEKHEVVDALGTFGPLLQEEKHLSEQLNGQASADRNDLQERSERITNKAKSLTAEILKVKERLAEAKARNTAAQALIQTQNNRSKRNQSKTK</sequence>
<keyword evidence="1" id="KW-0175">Coiled coil</keyword>
<protein>
    <submittedName>
        <fullName evidence="3">Uncharacterized protein</fullName>
    </submittedName>
</protein>